<dbReference type="Pfam" id="PF05787">
    <property type="entry name" value="PhoX"/>
    <property type="match status" value="1"/>
</dbReference>
<feature type="compositionally biased region" description="Polar residues" evidence="1">
    <location>
        <begin position="462"/>
        <end position="483"/>
    </location>
</feature>
<evidence type="ECO:0000313" key="2">
    <source>
        <dbReference type="EMBL" id="CUQ66641.1"/>
    </source>
</evidence>
<feature type="region of interest" description="Disordered" evidence="1">
    <location>
        <begin position="462"/>
        <end position="492"/>
    </location>
</feature>
<dbReference type="PANTHER" id="PTHR35399">
    <property type="entry name" value="SLR8030 PROTEIN"/>
    <property type="match status" value="1"/>
</dbReference>
<dbReference type="Proteomes" id="UP000066284">
    <property type="component" value="Chromosome 1"/>
</dbReference>
<evidence type="ECO:0000256" key="1">
    <source>
        <dbReference type="SAM" id="MobiDB-lite"/>
    </source>
</evidence>
<keyword evidence="3" id="KW-1185">Reference proteome</keyword>
<feature type="region of interest" description="Disordered" evidence="1">
    <location>
        <begin position="59"/>
        <end position="79"/>
    </location>
</feature>
<sequence length="668" mass="73454">MSQVDDDRNECNESGNERVHDVVEERLSRRSLLTGGLAAAAALSLGGVEALLRAVPAMARDDQDDDDDDNDKRGKKPLLGFESVPVSTADEVIVPRGYKAEVLIAWGDPVSNGPAFRQDASNTADEQAQQSGMHHDGLVYFPIAGSQRGLLVQNHEYTDDGLLFPDGVANWNEEKTRKSLNAHGVSIVEVARRPGFFRGRKKDREWEVVRPSRFARRITGLTPIEMGGPAAGDPRFVTSEDPTGRRVLGTLNNCAMGFTPWGTYLACEENFNGYFRKNGPQTQMERRYGITAAGFGYLWHTTDRRFRVDDEPNEPNRFGWVVEIDPFKPNSTPVKRTALGRFKHEGAKVQVAKNGRVVVYSGDDERNEYIYKYISNQPWRVARARGVSPLDDGILYVAKFHADGTGEWLPLTPDNPRLAGWSLNDILINTRSAADAAGATMMDRPEWIDTFPKALAGIVTLTNNNRRGSNPPSVNNPDGSTAAGSARPPVDAANPRAINNYGHLLRWHYRHDWTDLVFGWDVFQLCGDPANPAHGSTIIGDKYGSPDGLYVDPKGLLWVQTDVSTSTINSGNYAGFGHNCMLAIDPETRETRRFLVGPAQCEITGVMVSPDERTMFVGIQHPGERPDDLPGDPANPKQFSSWPDGPSGGRPRSACIVITKDDGGRIGS</sequence>
<dbReference type="OrthoDB" id="9801383at2"/>
<feature type="region of interest" description="Disordered" evidence="1">
    <location>
        <begin position="618"/>
        <end position="668"/>
    </location>
</feature>
<organism evidence="2 3">
    <name type="scientific">Candidatus Nitrospira inopinata</name>
    <dbReference type="NCBI Taxonomy" id="1715989"/>
    <lineage>
        <taxon>Bacteria</taxon>
        <taxon>Pseudomonadati</taxon>
        <taxon>Nitrospirota</taxon>
        <taxon>Nitrospiria</taxon>
        <taxon>Nitrospirales</taxon>
        <taxon>Nitrospiraceae</taxon>
        <taxon>Nitrospira</taxon>
    </lineage>
</organism>
<reference evidence="3" key="1">
    <citation type="submission" date="2015-09" db="EMBL/GenBank/DDBJ databases">
        <authorList>
            <person name="Daims H."/>
        </authorList>
    </citation>
    <scope>NUCLEOTIDE SEQUENCE [LARGE SCALE GENOMIC DNA]</scope>
</reference>
<dbReference type="SUPFAM" id="SSF63829">
    <property type="entry name" value="Calcium-dependent phosphotriesterase"/>
    <property type="match status" value="1"/>
</dbReference>
<name>A0A0S4KQC3_9BACT</name>
<proteinExistence type="predicted"/>
<dbReference type="AlphaFoldDB" id="A0A0S4KQC3"/>
<dbReference type="InterPro" id="IPR006311">
    <property type="entry name" value="TAT_signal"/>
</dbReference>
<dbReference type="EMBL" id="LN885086">
    <property type="protein sequence ID" value="CUQ66641.1"/>
    <property type="molecule type" value="Genomic_DNA"/>
</dbReference>
<dbReference type="RefSeq" id="WP_062484628.1">
    <property type="nucleotide sequence ID" value="NZ_LN885086.1"/>
</dbReference>
<dbReference type="PROSITE" id="PS51318">
    <property type="entry name" value="TAT"/>
    <property type="match status" value="1"/>
</dbReference>
<gene>
    <name evidence="2" type="ORF">NITINOP_1666</name>
</gene>
<accession>A0A0S4KQC3</accession>
<dbReference type="STRING" id="1715989.NITINOP_1666"/>
<protein>
    <submittedName>
        <fullName evidence="2">Tat pathway signal sequence domain protein</fullName>
    </submittedName>
</protein>
<feature type="compositionally biased region" description="Basic and acidic residues" evidence="1">
    <location>
        <begin position="659"/>
        <end position="668"/>
    </location>
</feature>
<evidence type="ECO:0000313" key="3">
    <source>
        <dbReference type="Proteomes" id="UP000066284"/>
    </source>
</evidence>
<dbReference type="PANTHER" id="PTHR35399:SF2">
    <property type="entry name" value="DUF839 DOMAIN-CONTAINING PROTEIN"/>
    <property type="match status" value="1"/>
</dbReference>
<dbReference type="InterPro" id="IPR008557">
    <property type="entry name" value="PhoX"/>
</dbReference>
<dbReference type="KEGG" id="nio:NITINOP_1666"/>